<dbReference type="Proteomes" id="UP001186974">
    <property type="component" value="Unassembled WGS sequence"/>
</dbReference>
<evidence type="ECO:0000313" key="1">
    <source>
        <dbReference type="EMBL" id="KAK3076954.1"/>
    </source>
</evidence>
<reference evidence="1" key="1">
    <citation type="submission" date="2024-09" db="EMBL/GenBank/DDBJ databases">
        <title>Black Yeasts Isolated from many extreme environments.</title>
        <authorList>
            <person name="Coleine C."/>
            <person name="Stajich J.E."/>
            <person name="Selbmann L."/>
        </authorList>
    </citation>
    <scope>NUCLEOTIDE SEQUENCE</scope>
    <source>
        <strain evidence="1">CCFEE 5737</strain>
    </source>
</reference>
<proteinExistence type="predicted"/>
<protein>
    <submittedName>
        <fullName evidence="1">Uncharacterized protein</fullName>
    </submittedName>
</protein>
<sequence>MPDPRDVLAKAEARRLKAHQATIALQQDPLTKTHTLVRRIGEGVEGWCDLWRNRKTGEYVVTKTIIGKTLKPLVKGLPNELYMFQNIPHSPAQVKYLGSAVG</sequence>
<keyword evidence="2" id="KW-1185">Reference proteome</keyword>
<name>A0ACC3DJQ7_9PEZI</name>
<feature type="non-terminal residue" evidence="1">
    <location>
        <position position="102"/>
    </location>
</feature>
<comment type="caution">
    <text evidence="1">The sequence shown here is derived from an EMBL/GenBank/DDBJ whole genome shotgun (WGS) entry which is preliminary data.</text>
</comment>
<organism evidence="1 2">
    <name type="scientific">Coniosporium uncinatum</name>
    <dbReference type="NCBI Taxonomy" id="93489"/>
    <lineage>
        <taxon>Eukaryota</taxon>
        <taxon>Fungi</taxon>
        <taxon>Dikarya</taxon>
        <taxon>Ascomycota</taxon>
        <taxon>Pezizomycotina</taxon>
        <taxon>Dothideomycetes</taxon>
        <taxon>Dothideomycetes incertae sedis</taxon>
        <taxon>Coniosporium</taxon>
    </lineage>
</organism>
<evidence type="ECO:0000313" key="2">
    <source>
        <dbReference type="Proteomes" id="UP001186974"/>
    </source>
</evidence>
<gene>
    <name evidence="1" type="ORF">LTS18_011561</name>
</gene>
<accession>A0ACC3DJQ7</accession>
<dbReference type="EMBL" id="JAWDJW010003359">
    <property type="protein sequence ID" value="KAK3076954.1"/>
    <property type="molecule type" value="Genomic_DNA"/>
</dbReference>